<organism evidence="2 3">
    <name type="scientific">Stutzerimonas stutzeri</name>
    <name type="common">Pseudomonas stutzeri</name>
    <dbReference type="NCBI Taxonomy" id="316"/>
    <lineage>
        <taxon>Bacteria</taxon>
        <taxon>Pseudomonadati</taxon>
        <taxon>Pseudomonadota</taxon>
        <taxon>Gammaproteobacteria</taxon>
        <taxon>Pseudomonadales</taxon>
        <taxon>Pseudomonadaceae</taxon>
        <taxon>Stutzerimonas</taxon>
    </lineage>
</organism>
<dbReference type="AlphaFoldDB" id="A0A2N8SVX9"/>
<dbReference type="InterPro" id="IPR016084">
    <property type="entry name" value="Haem_Oase-like_multi-hlx"/>
</dbReference>
<proteinExistence type="predicted"/>
<feature type="region of interest" description="Disordered" evidence="1">
    <location>
        <begin position="390"/>
        <end position="418"/>
    </location>
</feature>
<dbReference type="OrthoDB" id="6635957at2"/>
<evidence type="ECO:0000256" key="1">
    <source>
        <dbReference type="SAM" id="MobiDB-lite"/>
    </source>
</evidence>
<dbReference type="EMBL" id="POUW01000002">
    <property type="protein sequence ID" value="PNG06619.1"/>
    <property type="molecule type" value="Genomic_DNA"/>
</dbReference>
<dbReference type="Pfam" id="PF14518">
    <property type="entry name" value="Haem_oxygenas_2"/>
    <property type="match status" value="1"/>
</dbReference>
<evidence type="ECO:0000313" key="3">
    <source>
        <dbReference type="Proteomes" id="UP000235897"/>
    </source>
</evidence>
<dbReference type="Proteomes" id="UP000235897">
    <property type="component" value="Unassembled WGS sequence"/>
</dbReference>
<name>A0A2N8SVX9_STUST</name>
<protein>
    <recommendedName>
        <fullName evidence="4">Iron-containing redox enzyme family protein</fullName>
    </recommendedName>
</protein>
<gene>
    <name evidence="2" type="ORF">CXL00_06710</name>
</gene>
<evidence type="ECO:0000313" key="2">
    <source>
        <dbReference type="EMBL" id="PNG06619.1"/>
    </source>
</evidence>
<dbReference type="SMART" id="SM01236">
    <property type="entry name" value="Haem_oxygenase_2"/>
    <property type="match status" value="1"/>
</dbReference>
<comment type="caution">
    <text evidence="2">The sequence shown here is derived from an EMBL/GenBank/DDBJ whole genome shotgun (WGS) entry which is preliminary data.</text>
</comment>
<evidence type="ECO:0008006" key="4">
    <source>
        <dbReference type="Google" id="ProtNLM"/>
    </source>
</evidence>
<dbReference type="Gene3D" id="1.20.910.10">
    <property type="entry name" value="Heme oxygenase-like"/>
    <property type="match status" value="1"/>
</dbReference>
<accession>A0A2N8SVX9</accession>
<dbReference type="RefSeq" id="WP_102846300.1">
    <property type="nucleotide sequence ID" value="NZ_JAMOIG010000021.1"/>
</dbReference>
<sequence>MQLTRSLPVTAVPVSIETAASARSLYFALLDTPEREEVRSQAVEYLTAQLEIAARLPCDLPQQPSGLDEWLDSHVARVGGEYQGYLDARRAGAPRRYFTSKAHALHFLRGVAPTKLVDGAWLYGLLHHWDDARFTALIQTYLEELGEGQPEKNHVVLYRKLLASQGCDDWQSLDDDNFVQGAIQLALAEHAEQFLPEVIGFNLGYEQLPLHLLISAYELTELGIDPYYFTLHVTVDNADNGHAKKAIQGLLAAWPQVGDSEEFYRRVMNGYRLNDLGASTVSVIAGFDPEQEVLRVLEKKAGVGQFVHSDYCRFDGYTVNQWLAEPERISQFLETLQRRGWIKRHADPQLSRFWQLITGEQAPMFGVFSAHEQQLIHDWIAGDWLAEQAPARGRPRPTPVPRPHAVNEPPSQATPAPEQNHVVSDFDQETQLLEAQLAQLPTREARMRHLLPLLAPSRHHSAAGLLATRRFTGLFN</sequence>
<reference evidence="2 3" key="1">
    <citation type="submission" date="2018-01" db="EMBL/GenBank/DDBJ databases">
        <title>Denitrification phenotypes of diverse strains of Pseudomonas stutzeri.</title>
        <authorList>
            <person name="Milligan D.A."/>
            <person name="Bergaust L."/>
            <person name="Bakken L.R."/>
            <person name="Frostegard A."/>
        </authorList>
    </citation>
    <scope>NUCLEOTIDE SEQUENCE [LARGE SCALE GENOMIC DNA]</scope>
    <source>
        <strain evidence="2 3">28a3</strain>
    </source>
</reference>